<evidence type="ECO:0000256" key="1">
    <source>
        <dbReference type="SAM" id="MobiDB-lite"/>
    </source>
</evidence>
<dbReference type="EMBL" id="BGZK01000065">
    <property type="protein sequence ID" value="GBP14643.1"/>
    <property type="molecule type" value="Genomic_DNA"/>
</dbReference>
<feature type="compositionally biased region" description="Polar residues" evidence="1">
    <location>
        <begin position="121"/>
        <end position="143"/>
    </location>
</feature>
<accession>A0A4C1TJH3</accession>
<proteinExistence type="predicted"/>
<keyword evidence="3" id="KW-1185">Reference proteome</keyword>
<dbReference type="Proteomes" id="UP000299102">
    <property type="component" value="Unassembled WGS sequence"/>
</dbReference>
<sequence length="443" mass="48326">MSPGERAAPPRRESLRPQYATAAYPPPYYPPYNAPPPGAWLGAPLLAMNGRHAAPNHRTPLAKLAMHAQGAPLIIQNRPDRRKYISAPDPRHHRLQQPQQLPAVDYRHHQQQPPRSMRVPRNNNADTVSVASDESSGSANSETALPRIIKPRKRRKKDRKPNNVTAHDLSAGNLDLADAERRCGMTAISAASRGLYEESYCGSAPLSYRLDVKVIDYPETATENYPISALGEALEATRFGLTEAASPAESAVSTCQCRYCDPVGQIWDADSVADLLDENSSGDFAPTKLEDSMKVVGPVARRGAETALRRSWSDPAARAPERRELASASPPTLASNLYSLFPPVRRTTSQEPRPSLALEISSEIVTSMNGHRDLEIKLFSSSPPTTRAERRSFFADDSESVRNECAPTIRDRNVNGVVQNVRGDAAAEASAGQDICDANLIAD</sequence>
<dbReference type="OrthoDB" id="6619754at2759"/>
<evidence type="ECO:0000313" key="3">
    <source>
        <dbReference type="Proteomes" id="UP000299102"/>
    </source>
</evidence>
<feature type="compositionally biased region" description="Basic residues" evidence="1">
    <location>
        <begin position="149"/>
        <end position="159"/>
    </location>
</feature>
<feature type="region of interest" description="Disordered" evidence="1">
    <location>
        <begin position="72"/>
        <end position="167"/>
    </location>
</feature>
<gene>
    <name evidence="2" type="ORF">EVAR_93512_1</name>
</gene>
<dbReference type="AlphaFoldDB" id="A0A4C1TJH3"/>
<evidence type="ECO:0000313" key="2">
    <source>
        <dbReference type="EMBL" id="GBP14643.1"/>
    </source>
</evidence>
<comment type="caution">
    <text evidence="2">The sequence shown here is derived from an EMBL/GenBank/DDBJ whole genome shotgun (WGS) entry which is preliminary data.</text>
</comment>
<dbReference type="STRING" id="151549.A0A4C1TJH3"/>
<feature type="region of interest" description="Disordered" evidence="1">
    <location>
        <begin position="1"/>
        <end position="35"/>
    </location>
</feature>
<name>A0A4C1TJH3_EUMVA</name>
<protein>
    <submittedName>
        <fullName evidence="2">Uncharacterized protein</fullName>
    </submittedName>
</protein>
<feature type="compositionally biased region" description="Pro residues" evidence="1">
    <location>
        <begin position="24"/>
        <end position="35"/>
    </location>
</feature>
<feature type="region of interest" description="Disordered" evidence="1">
    <location>
        <begin position="306"/>
        <end position="330"/>
    </location>
</feature>
<organism evidence="2 3">
    <name type="scientific">Eumeta variegata</name>
    <name type="common">Bagworm moth</name>
    <name type="synonym">Eumeta japonica</name>
    <dbReference type="NCBI Taxonomy" id="151549"/>
    <lineage>
        <taxon>Eukaryota</taxon>
        <taxon>Metazoa</taxon>
        <taxon>Ecdysozoa</taxon>
        <taxon>Arthropoda</taxon>
        <taxon>Hexapoda</taxon>
        <taxon>Insecta</taxon>
        <taxon>Pterygota</taxon>
        <taxon>Neoptera</taxon>
        <taxon>Endopterygota</taxon>
        <taxon>Lepidoptera</taxon>
        <taxon>Glossata</taxon>
        <taxon>Ditrysia</taxon>
        <taxon>Tineoidea</taxon>
        <taxon>Psychidae</taxon>
        <taxon>Oiketicinae</taxon>
        <taxon>Eumeta</taxon>
    </lineage>
</organism>
<reference evidence="2 3" key="1">
    <citation type="journal article" date="2019" name="Commun. Biol.">
        <title>The bagworm genome reveals a unique fibroin gene that provides high tensile strength.</title>
        <authorList>
            <person name="Kono N."/>
            <person name="Nakamura H."/>
            <person name="Ohtoshi R."/>
            <person name="Tomita M."/>
            <person name="Numata K."/>
            <person name="Arakawa K."/>
        </authorList>
    </citation>
    <scope>NUCLEOTIDE SEQUENCE [LARGE SCALE GENOMIC DNA]</scope>
</reference>